<dbReference type="RefSeq" id="WP_188818901.1">
    <property type="nucleotide sequence ID" value="NZ_BMLK01000005.1"/>
</dbReference>
<comment type="caution">
    <text evidence="2">The sequence shown here is derived from an EMBL/GenBank/DDBJ whole genome shotgun (WGS) entry which is preliminary data.</text>
</comment>
<keyword evidence="3" id="KW-1185">Reference proteome</keyword>
<evidence type="ECO:0000313" key="3">
    <source>
        <dbReference type="Proteomes" id="UP000605099"/>
    </source>
</evidence>
<dbReference type="EMBL" id="BMLK01000005">
    <property type="protein sequence ID" value="GGN46420.1"/>
    <property type="molecule type" value="Genomic_DNA"/>
</dbReference>
<protein>
    <recommendedName>
        <fullName evidence="1">DUF5615 domain-containing protein</fullName>
    </recommendedName>
</protein>
<feature type="domain" description="DUF5615" evidence="1">
    <location>
        <begin position="1"/>
        <end position="82"/>
    </location>
</feature>
<reference evidence="3" key="1">
    <citation type="journal article" date="2019" name="Int. J. Syst. Evol. Microbiol.">
        <title>The Global Catalogue of Microorganisms (GCM) 10K type strain sequencing project: providing services to taxonomists for standard genome sequencing and annotation.</title>
        <authorList>
            <consortium name="The Broad Institute Genomics Platform"/>
            <consortium name="The Broad Institute Genome Sequencing Center for Infectious Disease"/>
            <person name="Wu L."/>
            <person name="Ma J."/>
        </authorList>
    </citation>
    <scope>NUCLEOTIDE SEQUENCE [LARGE SCALE GENOMIC DNA]</scope>
    <source>
        <strain evidence="3">CGMCC 1.6784</strain>
    </source>
</reference>
<evidence type="ECO:0000259" key="1">
    <source>
        <dbReference type="Pfam" id="PF18480"/>
    </source>
</evidence>
<proteinExistence type="predicted"/>
<sequence length="124" mass="13998">MNLFIDECLSPLLARVLNETGEHSAMHPRDMGRLGEPDHVVLSRCLAEDRVIVTENAIDFRKLVSREEIHPGLIILPSVRRDEALRLLQEALGYLTKCGVPADVMVNHVLEVFPDGTFRLFELP</sequence>
<dbReference type="Pfam" id="PF18480">
    <property type="entry name" value="DUF5615"/>
    <property type="match status" value="1"/>
</dbReference>
<dbReference type="Proteomes" id="UP000605099">
    <property type="component" value="Unassembled WGS sequence"/>
</dbReference>
<evidence type="ECO:0000313" key="2">
    <source>
        <dbReference type="EMBL" id="GGN46420.1"/>
    </source>
</evidence>
<dbReference type="InterPro" id="IPR041049">
    <property type="entry name" value="DUF5615"/>
</dbReference>
<gene>
    <name evidence="2" type="ORF">GCM10011349_13570</name>
</gene>
<accession>A0ABQ2JIA1</accession>
<name>A0ABQ2JIA1_9SPHN</name>
<organism evidence="2 3">
    <name type="scientific">Novosphingobium indicum</name>
    <dbReference type="NCBI Taxonomy" id="462949"/>
    <lineage>
        <taxon>Bacteria</taxon>
        <taxon>Pseudomonadati</taxon>
        <taxon>Pseudomonadota</taxon>
        <taxon>Alphaproteobacteria</taxon>
        <taxon>Sphingomonadales</taxon>
        <taxon>Sphingomonadaceae</taxon>
        <taxon>Novosphingobium</taxon>
    </lineage>
</organism>